<evidence type="ECO:0000313" key="2">
    <source>
        <dbReference type="Proteomes" id="UP000095237"/>
    </source>
</evidence>
<keyword evidence="2" id="KW-1185">Reference proteome</keyword>
<dbReference type="Proteomes" id="UP000095237">
    <property type="component" value="Unassembled WGS sequence"/>
</dbReference>
<organism evidence="1 2">
    <name type="scientific">Endomicrobium trichonymphae</name>
    <dbReference type="NCBI Taxonomy" id="1408204"/>
    <lineage>
        <taxon>Bacteria</taxon>
        <taxon>Pseudomonadati</taxon>
        <taxon>Elusimicrobiota</taxon>
        <taxon>Endomicrobiia</taxon>
        <taxon>Endomicrobiales</taxon>
        <taxon>Endomicrobiaceae</taxon>
        <taxon>Candidatus Endomicrobiellum</taxon>
    </lineage>
</organism>
<dbReference type="AlphaFoldDB" id="A0A1E5IFW8"/>
<sequence length="81" mass="9232">MKNTEKYLKKERTKSFNAVFNRFLGKPKLSAEIALVKREAAISGDENILSVIAKDCKEKKPVPKFINLLTASTLRTFNFLK</sequence>
<gene>
    <name evidence="1" type="ORF">ATZ36_10135</name>
</gene>
<comment type="caution">
    <text evidence="1">The sequence shown here is derived from an EMBL/GenBank/DDBJ whole genome shotgun (WGS) entry which is preliminary data.</text>
</comment>
<dbReference type="EMBL" id="LNVX01000757">
    <property type="protein sequence ID" value="OEG69341.1"/>
    <property type="molecule type" value="Genomic_DNA"/>
</dbReference>
<name>A0A1E5IFW8_ENDTX</name>
<proteinExistence type="predicted"/>
<accession>A0A1E5IFW8</accession>
<reference evidence="1 2" key="1">
    <citation type="submission" date="2015-11" db="EMBL/GenBank/DDBJ databases">
        <title>Evidence for parallel genomic evolution in an endosymbiosis of termite gut flagellates.</title>
        <authorList>
            <person name="Zheng H."/>
        </authorList>
    </citation>
    <scope>NUCLEOTIDE SEQUENCE [LARGE SCALE GENOMIC DNA]</scope>
    <source>
        <strain evidence="1 2">CET450</strain>
    </source>
</reference>
<evidence type="ECO:0000313" key="1">
    <source>
        <dbReference type="EMBL" id="OEG69341.1"/>
    </source>
</evidence>
<protein>
    <submittedName>
        <fullName evidence="1">Uncharacterized protein</fullName>
    </submittedName>
</protein>